<comment type="caution">
    <text evidence="3">The sequence shown here is derived from an EMBL/GenBank/DDBJ whole genome shotgun (WGS) entry which is preliminary data.</text>
</comment>
<dbReference type="EMBL" id="LUEZ02000021">
    <property type="protein sequence ID" value="RDB27060.1"/>
    <property type="molecule type" value="Genomic_DNA"/>
</dbReference>
<dbReference type="Proteomes" id="UP000076154">
    <property type="component" value="Unassembled WGS sequence"/>
</dbReference>
<feature type="region of interest" description="Disordered" evidence="1">
    <location>
        <begin position="124"/>
        <end position="167"/>
    </location>
</feature>
<keyword evidence="2" id="KW-0732">Signal</keyword>
<evidence type="ECO:0000256" key="2">
    <source>
        <dbReference type="SAM" id="SignalP"/>
    </source>
</evidence>
<feature type="compositionally biased region" description="Pro residues" evidence="1">
    <location>
        <begin position="127"/>
        <end position="146"/>
    </location>
</feature>
<feature type="chain" id="PRO_5016605185" evidence="2">
    <location>
        <begin position="23"/>
        <end position="167"/>
    </location>
</feature>
<dbReference type="AlphaFoldDB" id="A0A369K0R6"/>
<evidence type="ECO:0000313" key="4">
    <source>
        <dbReference type="Proteomes" id="UP000076154"/>
    </source>
</evidence>
<feature type="signal peptide" evidence="2">
    <location>
        <begin position="1"/>
        <end position="22"/>
    </location>
</feature>
<proteinExistence type="predicted"/>
<reference evidence="3" key="1">
    <citation type="submission" date="2018-04" db="EMBL/GenBank/DDBJ databases">
        <title>Whole genome sequencing of Hypsizygus marmoreus.</title>
        <authorList>
            <person name="Choi I.-G."/>
            <person name="Min B."/>
            <person name="Kim J.-G."/>
            <person name="Kim S."/>
            <person name="Oh Y.-L."/>
            <person name="Kong W.-S."/>
            <person name="Park H."/>
            <person name="Jeong J."/>
            <person name="Song E.-S."/>
        </authorList>
    </citation>
    <scope>NUCLEOTIDE SEQUENCE [LARGE SCALE GENOMIC DNA]</scope>
    <source>
        <strain evidence="3">51987-8</strain>
    </source>
</reference>
<evidence type="ECO:0000313" key="3">
    <source>
        <dbReference type="EMBL" id="RDB27060.1"/>
    </source>
</evidence>
<gene>
    <name evidence="3" type="ORF">Hypma_005165</name>
</gene>
<keyword evidence="4" id="KW-1185">Reference proteome</keyword>
<dbReference type="InParanoid" id="A0A369K0R6"/>
<evidence type="ECO:0000256" key="1">
    <source>
        <dbReference type="SAM" id="MobiDB-lite"/>
    </source>
</evidence>
<accession>A0A369K0R6</accession>
<protein>
    <submittedName>
        <fullName evidence="3">Uncharacterized protein</fullName>
    </submittedName>
</protein>
<name>A0A369K0R6_HYPMA</name>
<sequence length="167" mass="18563">MHPNIRPLSFVFLIVLTLAVNGLTLPTVPPYSSLNPPTPPPESFPVLNVRARFKDDGPPGICGKYETYEPGRTRPPTLMAWRQCREERGLGWLHEGHCYGMLGATKSRRSRHRVLGMCHFSNEKWPLPGPRSPSPPLPPPPPPPSPTSSADEKGRRHSCFPSCSIQK</sequence>
<organism evidence="3 4">
    <name type="scientific">Hypsizygus marmoreus</name>
    <name type="common">White beech mushroom</name>
    <name type="synonym">Agaricus marmoreus</name>
    <dbReference type="NCBI Taxonomy" id="39966"/>
    <lineage>
        <taxon>Eukaryota</taxon>
        <taxon>Fungi</taxon>
        <taxon>Dikarya</taxon>
        <taxon>Basidiomycota</taxon>
        <taxon>Agaricomycotina</taxon>
        <taxon>Agaricomycetes</taxon>
        <taxon>Agaricomycetidae</taxon>
        <taxon>Agaricales</taxon>
        <taxon>Tricholomatineae</taxon>
        <taxon>Lyophyllaceae</taxon>
        <taxon>Hypsizygus</taxon>
    </lineage>
</organism>